<dbReference type="Gene3D" id="3.30.70.330">
    <property type="match status" value="1"/>
</dbReference>
<evidence type="ECO:0000259" key="3">
    <source>
        <dbReference type="Pfam" id="PF12923"/>
    </source>
</evidence>
<dbReference type="OrthoDB" id="5390at2759"/>
<dbReference type="Proteomes" id="UP000749646">
    <property type="component" value="Unassembled WGS sequence"/>
</dbReference>
<dbReference type="PANTHER" id="PTHR13191">
    <property type="entry name" value="RIBOSOMAL RNA PROCESSING PROTEIN 7-RELATED"/>
    <property type="match status" value="1"/>
</dbReference>
<keyword evidence="6" id="KW-1185">Reference proteome</keyword>
<feature type="domain" description="Ribosomal RNA-processing protein 7 C-terminal" evidence="3">
    <location>
        <begin position="229"/>
        <end position="350"/>
    </location>
</feature>
<dbReference type="GO" id="GO:0034456">
    <property type="term" value="C:UTP-C complex"/>
    <property type="evidence" value="ECO:0007669"/>
    <property type="project" value="TreeGrafter"/>
</dbReference>
<dbReference type="CDD" id="cd12951">
    <property type="entry name" value="RRP7_Rrp7A"/>
    <property type="match status" value="1"/>
</dbReference>
<dbReference type="InterPro" id="IPR012677">
    <property type="entry name" value="Nucleotide-bd_a/b_plait_sf"/>
</dbReference>
<dbReference type="EMBL" id="JAAAHW010003448">
    <property type="protein sequence ID" value="KAF9983753.1"/>
    <property type="molecule type" value="Genomic_DNA"/>
</dbReference>
<dbReference type="InterPro" id="IPR040447">
    <property type="entry name" value="RRM_Rrp7"/>
</dbReference>
<sequence length="350" mass="40427">MVSKKWENKTGESASSSSSSLDQIANFFILPLHMPSITISPSSSYSSPAYQNVIHYLYFKKHESPKEDSKTPKDRTLFLLNIPVDATESQIRELFKPYGRVIAVHFINRIRETHLTKEEREQQEELERIENEAAEREAESNNKAKGKKGGSKKQPQPAAAPEETSHRRTLFASGSQAHVVFLEEKELTKVLNIKRKKRSWINTGNDATPADSAKLSSLGVARWIDEHNRMRPEHSDLQIKVDEYMEKFEKSEYEAQQAALARLNVMDDDGFTLVTSAGNKGYNTDGVIRVQAIKTEDAKKIKPKKKELQDFYRFQMREAKRDKLVELRRKFEEDKLRIEAHKVNRRFKPY</sequence>
<gene>
    <name evidence="5" type="primary">RRP7</name>
    <name evidence="5" type="ORF">BGZ65_001467</name>
</gene>
<comment type="caution">
    <text evidence="5">The sequence shown here is derived from an EMBL/GenBank/DDBJ whole genome shotgun (WGS) entry which is preliminary data.</text>
</comment>
<dbReference type="AlphaFoldDB" id="A0A9P6SNY6"/>
<dbReference type="SUPFAM" id="SSF54928">
    <property type="entry name" value="RNA-binding domain, RBD"/>
    <property type="match status" value="1"/>
</dbReference>
<dbReference type="InterPro" id="IPR035979">
    <property type="entry name" value="RBD_domain_sf"/>
</dbReference>
<dbReference type="Pfam" id="PF17799">
    <property type="entry name" value="RRM_Rrp7"/>
    <property type="match status" value="1"/>
</dbReference>
<dbReference type="InterPro" id="IPR040446">
    <property type="entry name" value="RRP7"/>
</dbReference>
<dbReference type="GO" id="GO:0032545">
    <property type="term" value="C:CURI complex"/>
    <property type="evidence" value="ECO:0007669"/>
    <property type="project" value="TreeGrafter"/>
</dbReference>
<evidence type="ECO:0000259" key="4">
    <source>
        <dbReference type="Pfam" id="PF17799"/>
    </source>
</evidence>
<dbReference type="InterPro" id="IPR024326">
    <property type="entry name" value="RRP7_C"/>
</dbReference>
<reference evidence="5" key="1">
    <citation type="journal article" date="2020" name="Fungal Divers.">
        <title>Resolving the Mortierellaceae phylogeny through synthesis of multi-gene phylogenetics and phylogenomics.</title>
        <authorList>
            <person name="Vandepol N."/>
            <person name="Liber J."/>
            <person name="Desiro A."/>
            <person name="Na H."/>
            <person name="Kennedy M."/>
            <person name="Barry K."/>
            <person name="Grigoriev I.V."/>
            <person name="Miller A.N."/>
            <person name="O'Donnell K."/>
            <person name="Stajich J.E."/>
            <person name="Bonito G."/>
        </authorList>
    </citation>
    <scope>NUCLEOTIDE SEQUENCE</scope>
    <source>
        <strain evidence="5">MES-2147</strain>
    </source>
</reference>
<feature type="domain" description="Rrp7 RRM-like N-terminal" evidence="4">
    <location>
        <begin position="46"/>
        <end position="142"/>
    </location>
</feature>
<evidence type="ECO:0000256" key="2">
    <source>
        <dbReference type="SAM" id="MobiDB-lite"/>
    </source>
</evidence>
<feature type="compositionally biased region" description="Basic and acidic residues" evidence="2">
    <location>
        <begin position="118"/>
        <end position="142"/>
    </location>
</feature>
<accession>A0A9P6SNY6</accession>
<dbReference type="GO" id="GO:0003676">
    <property type="term" value="F:nucleic acid binding"/>
    <property type="evidence" value="ECO:0007669"/>
    <property type="project" value="InterPro"/>
</dbReference>
<dbReference type="Gene3D" id="6.10.250.1770">
    <property type="match status" value="1"/>
</dbReference>
<proteinExistence type="inferred from homology"/>
<dbReference type="GO" id="GO:0000028">
    <property type="term" value="P:ribosomal small subunit assembly"/>
    <property type="evidence" value="ECO:0007669"/>
    <property type="project" value="TreeGrafter"/>
</dbReference>
<evidence type="ECO:0000256" key="1">
    <source>
        <dbReference type="ARBA" id="ARBA00006110"/>
    </source>
</evidence>
<feature type="region of interest" description="Disordered" evidence="2">
    <location>
        <begin position="118"/>
        <end position="167"/>
    </location>
</feature>
<name>A0A9P6SNY6_9FUNG</name>
<protein>
    <submittedName>
        <fullName evidence="5">Ribosomal RNA-processing protein 7</fullName>
    </submittedName>
</protein>
<dbReference type="Pfam" id="PF12923">
    <property type="entry name" value="RRP7"/>
    <property type="match status" value="1"/>
</dbReference>
<comment type="similarity">
    <text evidence="1">Belongs to the RRP7 family.</text>
</comment>
<dbReference type="PANTHER" id="PTHR13191:SF0">
    <property type="entry name" value="RIBOSOMAL RNA-PROCESSING PROTEIN 7 HOMOLOG A-RELATED"/>
    <property type="match status" value="1"/>
</dbReference>
<dbReference type="GO" id="GO:0006364">
    <property type="term" value="P:rRNA processing"/>
    <property type="evidence" value="ECO:0007669"/>
    <property type="project" value="TreeGrafter"/>
</dbReference>
<organism evidence="5 6">
    <name type="scientific">Modicella reniformis</name>
    <dbReference type="NCBI Taxonomy" id="1440133"/>
    <lineage>
        <taxon>Eukaryota</taxon>
        <taxon>Fungi</taxon>
        <taxon>Fungi incertae sedis</taxon>
        <taxon>Mucoromycota</taxon>
        <taxon>Mortierellomycotina</taxon>
        <taxon>Mortierellomycetes</taxon>
        <taxon>Mortierellales</taxon>
        <taxon>Mortierellaceae</taxon>
        <taxon>Modicella</taxon>
    </lineage>
</organism>
<evidence type="ECO:0000313" key="6">
    <source>
        <dbReference type="Proteomes" id="UP000749646"/>
    </source>
</evidence>
<evidence type="ECO:0000313" key="5">
    <source>
        <dbReference type="EMBL" id="KAF9983753.1"/>
    </source>
</evidence>